<keyword evidence="2" id="KW-1185">Reference proteome</keyword>
<organism evidence="1 2">
    <name type="scientific">Amanita muscaria (strain Koide BX008)</name>
    <dbReference type="NCBI Taxonomy" id="946122"/>
    <lineage>
        <taxon>Eukaryota</taxon>
        <taxon>Fungi</taxon>
        <taxon>Dikarya</taxon>
        <taxon>Basidiomycota</taxon>
        <taxon>Agaricomycotina</taxon>
        <taxon>Agaricomycetes</taxon>
        <taxon>Agaricomycetidae</taxon>
        <taxon>Agaricales</taxon>
        <taxon>Pluteineae</taxon>
        <taxon>Amanitaceae</taxon>
        <taxon>Amanita</taxon>
    </lineage>
</organism>
<dbReference type="EMBL" id="KN818222">
    <property type="protein sequence ID" value="KIL71133.1"/>
    <property type="molecule type" value="Genomic_DNA"/>
</dbReference>
<gene>
    <name evidence="1" type="ORF">M378DRAFT_202460</name>
</gene>
<evidence type="ECO:0000313" key="1">
    <source>
        <dbReference type="EMBL" id="KIL71133.1"/>
    </source>
</evidence>
<dbReference type="InParanoid" id="A0A0C2XPL8"/>
<dbReference type="Proteomes" id="UP000054549">
    <property type="component" value="Unassembled WGS sequence"/>
</dbReference>
<name>A0A0C2XPL8_AMAMK</name>
<accession>A0A0C2XPL8</accession>
<proteinExistence type="predicted"/>
<dbReference type="HOGENOM" id="CLU_1927053_0_0_1"/>
<protein>
    <submittedName>
        <fullName evidence="1">Uncharacterized protein</fullName>
    </submittedName>
</protein>
<evidence type="ECO:0000313" key="2">
    <source>
        <dbReference type="Proteomes" id="UP000054549"/>
    </source>
</evidence>
<sequence length="131" mass="14529">MFSRNDISCALGRGEKTRSSPGFSLETADADNENKAYLTLIPGAFHGHLDPQSDCSACLQALESSRTFLGPTDTIPIRLVTQIWLSLMQARARGWRSRQVCLILHLMSMIKMLLLIRPDTYEVIACGGVEM</sequence>
<dbReference type="AlphaFoldDB" id="A0A0C2XPL8"/>
<reference evidence="1 2" key="1">
    <citation type="submission" date="2014-04" db="EMBL/GenBank/DDBJ databases">
        <title>Evolutionary Origins and Diversification of the Mycorrhizal Mutualists.</title>
        <authorList>
            <consortium name="DOE Joint Genome Institute"/>
            <consortium name="Mycorrhizal Genomics Consortium"/>
            <person name="Kohler A."/>
            <person name="Kuo A."/>
            <person name="Nagy L.G."/>
            <person name="Floudas D."/>
            <person name="Copeland A."/>
            <person name="Barry K.W."/>
            <person name="Cichocki N."/>
            <person name="Veneault-Fourrey C."/>
            <person name="LaButti K."/>
            <person name="Lindquist E.A."/>
            <person name="Lipzen A."/>
            <person name="Lundell T."/>
            <person name="Morin E."/>
            <person name="Murat C."/>
            <person name="Riley R."/>
            <person name="Ohm R."/>
            <person name="Sun H."/>
            <person name="Tunlid A."/>
            <person name="Henrissat B."/>
            <person name="Grigoriev I.V."/>
            <person name="Hibbett D.S."/>
            <person name="Martin F."/>
        </authorList>
    </citation>
    <scope>NUCLEOTIDE SEQUENCE [LARGE SCALE GENOMIC DNA]</scope>
    <source>
        <strain evidence="1 2">Koide BX008</strain>
    </source>
</reference>